<evidence type="ECO:0000313" key="8">
    <source>
        <dbReference type="EMBL" id="RAW17694.1"/>
    </source>
</evidence>
<dbReference type="EMBL" id="QMIG01000003">
    <property type="protein sequence ID" value="RAW17694.1"/>
    <property type="molecule type" value="Genomic_DNA"/>
</dbReference>
<name>A0A329QZ53_9ACTN</name>
<comment type="cofactor">
    <cofactor evidence="4">
        <name>FAD</name>
        <dbReference type="ChEBI" id="CHEBI:57692"/>
    </cofactor>
    <text evidence="4">Binds 1 FAD per subunit.</text>
</comment>
<dbReference type="GO" id="GO:0050660">
    <property type="term" value="F:flavin adenine dinucleotide binding"/>
    <property type="evidence" value="ECO:0007669"/>
    <property type="project" value="TreeGrafter"/>
</dbReference>
<feature type="disulfide bond" description="Redox-active" evidence="5">
    <location>
        <begin position="41"/>
        <end position="46"/>
    </location>
</feature>
<proteinExistence type="inferred from homology"/>
<feature type="binding site" evidence="4">
    <location>
        <begin position="121"/>
        <end position="123"/>
    </location>
    <ligand>
        <name>FAD</name>
        <dbReference type="ChEBI" id="CHEBI:57692"/>
    </ligand>
</feature>
<keyword evidence="2" id="KW-0285">Flavoprotein</keyword>
<evidence type="ECO:0000256" key="5">
    <source>
        <dbReference type="PIRSR" id="PIRSR000350-4"/>
    </source>
</evidence>
<keyword evidence="3 4" id="KW-0274">FAD</keyword>
<feature type="binding site" evidence="4">
    <location>
        <position position="286"/>
    </location>
    <ligand>
        <name>FAD</name>
        <dbReference type="ChEBI" id="CHEBI:57692"/>
    </ligand>
</feature>
<dbReference type="InterPro" id="IPR016156">
    <property type="entry name" value="FAD/NAD-linked_Rdtase_dimer_sf"/>
</dbReference>
<dbReference type="Gene3D" id="3.30.390.30">
    <property type="match status" value="1"/>
</dbReference>
<dbReference type="PANTHER" id="PTHR43014">
    <property type="entry name" value="MERCURIC REDUCTASE"/>
    <property type="match status" value="1"/>
</dbReference>
<organism evidence="8 9">
    <name type="scientific">Phytoactinopolyspora halophila</name>
    <dbReference type="NCBI Taxonomy" id="1981511"/>
    <lineage>
        <taxon>Bacteria</taxon>
        <taxon>Bacillati</taxon>
        <taxon>Actinomycetota</taxon>
        <taxon>Actinomycetes</taxon>
        <taxon>Jiangellales</taxon>
        <taxon>Jiangellaceae</taxon>
        <taxon>Phytoactinopolyspora</taxon>
    </lineage>
</organism>
<dbReference type="Pfam" id="PF07992">
    <property type="entry name" value="Pyr_redox_2"/>
    <property type="match status" value="1"/>
</dbReference>
<dbReference type="GO" id="GO:0003955">
    <property type="term" value="F:NAD(P)H dehydrogenase (quinone) activity"/>
    <property type="evidence" value="ECO:0007669"/>
    <property type="project" value="TreeGrafter"/>
</dbReference>
<evidence type="ECO:0000256" key="3">
    <source>
        <dbReference type="ARBA" id="ARBA00022827"/>
    </source>
</evidence>
<protein>
    <submittedName>
        <fullName evidence="8">NAD(P)/FAD-dependent oxidoreductase</fullName>
    </submittedName>
</protein>
<evidence type="ECO:0000259" key="6">
    <source>
        <dbReference type="Pfam" id="PF02852"/>
    </source>
</evidence>
<dbReference type="Proteomes" id="UP000250462">
    <property type="component" value="Unassembled WGS sequence"/>
</dbReference>
<evidence type="ECO:0000256" key="4">
    <source>
        <dbReference type="PIRSR" id="PIRSR000350-3"/>
    </source>
</evidence>
<feature type="domain" description="FAD/NAD(P)-binding" evidence="7">
    <location>
        <begin position="5"/>
        <end position="301"/>
    </location>
</feature>
<dbReference type="InterPro" id="IPR023753">
    <property type="entry name" value="FAD/NAD-binding_dom"/>
</dbReference>
<dbReference type="PRINTS" id="PR00368">
    <property type="entry name" value="FADPNR"/>
</dbReference>
<dbReference type="InterPro" id="IPR001100">
    <property type="entry name" value="Pyr_nuc-diS_OxRdtase"/>
</dbReference>
<dbReference type="InterPro" id="IPR036188">
    <property type="entry name" value="FAD/NAD-bd_sf"/>
</dbReference>
<evidence type="ECO:0000259" key="7">
    <source>
        <dbReference type="Pfam" id="PF07992"/>
    </source>
</evidence>
<keyword evidence="4" id="KW-0520">NAD</keyword>
<dbReference type="AlphaFoldDB" id="A0A329QZ53"/>
<dbReference type="SUPFAM" id="SSF55424">
    <property type="entry name" value="FAD/NAD-linked reductases, dimerisation (C-terminal) domain"/>
    <property type="match status" value="1"/>
</dbReference>
<sequence>MRDPDLIVIGGGAAGLGAARAAARRGARTVLVSDGQPGGDCTFHGCVPSKTLIEAANRGVPFGDATQRLHDVVARIAATENAESLRAEGVDVVLGKAAFTAPGKVTVEGTTMPAKRAVVATGSRPAVPAVPGLSGSAYLTNETIFDLTDRPASLVVLGGGPIGCELAQAFARFGTAVTLVEADARLLPRQEAQASDVVGEVLACDGVDVRTGTRVTGAARARSGVRVSLSDATTVEAERLLVATGRVPISDELGLAAAGVECHEDGRVVTDQYLATTTRGVYAAGDVTGRLPFTHAAYEMGRLAAANSLRRRRSRYRPEPTPWVTFTTPEVAQVGVTEDAAGAGARVAYLPMAEVDRALAAGSTDGFIKLVAGPRRLLRGTGGGRVLGATIVAERAGEMIHEPALAMATHMFTGRLAAATHAYPTWSQGVQLTAAQFFMTTGGRRAHPARNRPR</sequence>
<accession>A0A329QZ53</accession>
<keyword evidence="4" id="KW-0547">Nucleotide-binding</keyword>
<gene>
    <name evidence="8" type="ORF">DPM12_05970</name>
</gene>
<feature type="binding site" evidence="4">
    <location>
        <position position="181"/>
    </location>
    <ligand>
        <name>NAD(+)</name>
        <dbReference type="ChEBI" id="CHEBI:57540"/>
    </ligand>
</feature>
<reference evidence="8 9" key="1">
    <citation type="submission" date="2018-06" db="EMBL/GenBank/DDBJ databases">
        <title>Phytoactinopolyspora halophila sp. nov., a novel halophilic actinomycete isolated from a saline soil in China.</title>
        <authorList>
            <person name="Tang S.-K."/>
        </authorList>
    </citation>
    <scope>NUCLEOTIDE SEQUENCE [LARGE SCALE GENOMIC DNA]</scope>
    <source>
        <strain evidence="8 9">YIM 96934</strain>
    </source>
</reference>
<feature type="domain" description="Pyridine nucleotide-disulphide oxidoreductase dimerisation" evidence="6">
    <location>
        <begin position="321"/>
        <end position="431"/>
    </location>
</feature>
<evidence type="ECO:0000256" key="2">
    <source>
        <dbReference type="ARBA" id="ARBA00022630"/>
    </source>
</evidence>
<evidence type="ECO:0000313" key="9">
    <source>
        <dbReference type="Proteomes" id="UP000250462"/>
    </source>
</evidence>
<dbReference type="InterPro" id="IPR004099">
    <property type="entry name" value="Pyr_nucl-diS_OxRdtase_dimer"/>
</dbReference>
<feature type="binding site" evidence="4">
    <location>
        <position position="50"/>
    </location>
    <ligand>
        <name>FAD</name>
        <dbReference type="ChEBI" id="CHEBI:57692"/>
    </ligand>
</feature>
<evidence type="ECO:0000256" key="1">
    <source>
        <dbReference type="ARBA" id="ARBA00007532"/>
    </source>
</evidence>
<dbReference type="PRINTS" id="PR00411">
    <property type="entry name" value="PNDRDTASEI"/>
</dbReference>
<dbReference type="PIRSF" id="PIRSF000350">
    <property type="entry name" value="Mercury_reductase_MerA"/>
    <property type="match status" value="1"/>
</dbReference>
<dbReference type="Gene3D" id="3.50.50.60">
    <property type="entry name" value="FAD/NAD(P)-binding domain"/>
    <property type="match status" value="2"/>
</dbReference>
<dbReference type="Pfam" id="PF02852">
    <property type="entry name" value="Pyr_redox_dim"/>
    <property type="match status" value="1"/>
</dbReference>
<feature type="binding site" evidence="4">
    <location>
        <begin position="158"/>
        <end position="165"/>
    </location>
    <ligand>
        <name>NAD(+)</name>
        <dbReference type="ChEBI" id="CHEBI:57540"/>
    </ligand>
</feature>
<keyword evidence="9" id="KW-1185">Reference proteome</keyword>
<feature type="binding site" evidence="4">
    <location>
        <position position="245"/>
    </location>
    <ligand>
        <name>NAD(+)</name>
        <dbReference type="ChEBI" id="CHEBI:57540"/>
    </ligand>
</feature>
<dbReference type="OrthoDB" id="4763248at2"/>
<dbReference type="PANTHER" id="PTHR43014:SF2">
    <property type="entry name" value="MERCURIC REDUCTASE"/>
    <property type="match status" value="1"/>
</dbReference>
<comment type="caution">
    <text evidence="8">The sequence shown here is derived from an EMBL/GenBank/DDBJ whole genome shotgun (WGS) entry which is preliminary data.</text>
</comment>
<comment type="similarity">
    <text evidence="1">Belongs to the class-I pyridine nucleotide-disulfide oxidoreductase family.</text>
</comment>
<dbReference type="SUPFAM" id="SSF51905">
    <property type="entry name" value="FAD/NAD(P)-binding domain"/>
    <property type="match status" value="1"/>
</dbReference>